<proteinExistence type="predicted"/>
<name>A0A091F0L4_CORBR</name>
<organism evidence="1 2">
    <name type="scientific">Corvus brachyrhynchos</name>
    <name type="common">American crow</name>
    <dbReference type="NCBI Taxonomy" id="85066"/>
    <lineage>
        <taxon>Eukaryota</taxon>
        <taxon>Metazoa</taxon>
        <taxon>Chordata</taxon>
        <taxon>Craniata</taxon>
        <taxon>Vertebrata</taxon>
        <taxon>Euteleostomi</taxon>
        <taxon>Archelosauria</taxon>
        <taxon>Archosauria</taxon>
        <taxon>Dinosauria</taxon>
        <taxon>Saurischia</taxon>
        <taxon>Theropoda</taxon>
        <taxon>Coelurosauria</taxon>
        <taxon>Aves</taxon>
        <taxon>Neognathae</taxon>
        <taxon>Neoaves</taxon>
        <taxon>Telluraves</taxon>
        <taxon>Australaves</taxon>
        <taxon>Passeriformes</taxon>
        <taxon>Corvoidea</taxon>
        <taxon>Corvidae</taxon>
        <taxon>Corvus</taxon>
    </lineage>
</organism>
<accession>A0A091F0L4</accession>
<evidence type="ECO:0000313" key="2">
    <source>
        <dbReference type="Proteomes" id="UP000052976"/>
    </source>
</evidence>
<sequence length="57" mass="6656">AAIDYLLLIHRHGCEDFEGLCCFNLSSSSKSIHVTLREMKDHMGKIQQEMEDWFNNL</sequence>
<reference evidence="1 2" key="1">
    <citation type="submission" date="2014-04" db="EMBL/GenBank/DDBJ databases">
        <title>Genome evolution of avian class.</title>
        <authorList>
            <person name="Zhang G."/>
            <person name="Li C."/>
        </authorList>
    </citation>
    <scope>NUCLEOTIDE SEQUENCE [LARGE SCALE GENOMIC DNA]</scope>
    <source>
        <strain evidence="1">BGI_N302</strain>
    </source>
</reference>
<dbReference type="EMBL" id="KK718249">
    <property type="protein sequence ID" value="KFO55435.1"/>
    <property type="molecule type" value="Genomic_DNA"/>
</dbReference>
<protein>
    <submittedName>
        <fullName evidence="1">Uncharacterized protein</fullName>
    </submittedName>
</protein>
<dbReference type="AlphaFoldDB" id="A0A091F0L4"/>
<dbReference type="SUPFAM" id="SSF58069">
    <property type="entry name" value="Virus ectodomain"/>
    <property type="match status" value="1"/>
</dbReference>
<evidence type="ECO:0000313" key="1">
    <source>
        <dbReference type="EMBL" id="KFO55435.1"/>
    </source>
</evidence>
<gene>
    <name evidence="1" type="ORF">N302_02992</name>
</gene>
<dbReference type="Proteomes" id="UP000052976">
    <property type="component" value="Unassembled WGS sequence"/>
</dbReference>
<feature type="non-terminal residue" evidence="1">
    <location>
        <position position="57"/>
    </location>
</feature>
<feature type="non-terminal residue" evidence="1">
    <location>
        <position position="1"/>
    </location>
</feature>
<dbReference type="Gene3D" id="1.10.287.210">
    <property type="match status" value="1"/>
</dbReference>
<keyword evidence="2" id="KW-1185">Reference proteome</keyword>